<keyword evidence="4" id="KW-1185">Reference proteome</keyword>
<sequence length="209" mass="23272">MLYPPSESGVFPPISRERNGSPPFVRGTSGRLARLDGYRTSPVSLFSPSLPLPLRPIRRFPLLLGTGSLLFSFLFVAVFFGLPYLDEAGDSEVANATEPRKGSAKEGTFADMIDRVLQKEFPESEQSGGETDPGGFNDSVAEKQQQGSLFYSSYIYKKLFRAVFVVLETVARVTSKKNETKVEKDVNLLCKILFRPCSFLLLLSLWNRC</sequence>
<dbReference type="AlphaFoldDB" id="A0A9E7I837"/>
<evidence type="ECO:0000313" key="4">
    <source>
        <dbReference type="Proteomes" id="UP001055439"/>
    </source>
</evidence>
<keyword evidence="2" id="KW-0472">Membrane</keyword>
<protein>
    <recommendedName>
        <fullName evidence="5">Transmembrane protein</fullName>
    </recommendedName>
</protein>
<gene>
    <name evidence="3" type="ORF">MUK42_37487</name>
</gene>
<reference evidence="3" key="1">
    <citation type="submission" date="2022-05" db="EMBL/GenBank/DDBJ databases">
        <title>The Musa troglodytarum L. genome provides insights into the mechanism of non-climacteric behaviour and enrichment of carotenoids.</title>
        <authorList>
            <person name="Wang J."/>
        </authorList>
    </citation>
    <scope>NUCLEOTIDE SEQUENCE</scope>
    <source>
        <tissue evidence="3">Leaf</tissue>
    </source>
</reference>
<evidence type="ECO:0000256" key="2">
    <source>
        <dbReference type="SAM" id="Phobius"/>
    </source>
</evidence>
<keyword evidence="2" id="KW-0812">Transmembrane</keyword>
<proteinExistence type="predicted"/>
<dbReference type="EMBL" id="CP097511">
    <property type="protein sequence ID" value="URE47174.1"/>
    <property type="molecule type" value="Genomic_DNA"/>
</dbReference>
<evidence type="ECO:0000313" key="3">
    <source>
        <dbReference type="EMBL" id="URE47174.1"/>
    </source>
</evidence>
<keyword evidence="2" id="KW-1133">Transmembrane helix</keyword>
<dbReference type="Proteomes" id="UP001055439">
    <property type="component" value="Chromosome 9"/>
</dbReference>
<feature type="transmembrane region" description="Helical" evidence="2">
    <location>
        <begin position="62"/>
        <end position="85"/>
    </location>
</feature>
<evidence type="ECO:0000256" key="1">
    <source>
        <dbReference type="SAM" id="MobiDB-lite"/>
    </source>
</evidence>
<feature type="region of interest" description="Disordered" evidence="1">
    <location>
        <begin position="1"/>
        <end position="22"/>
    </location>
</feature>
<organism evidence="3 4">
    <name type="scientific">Musa troglodytarum</name>
    <name type="common">fe'i banana</name>
    <dbReference type="NCBI Taxonomy" id="320322"/>
    <lineage>
        <taxon>Eukaryota</taxon>
        <taxon>Viridiplantae</taxon>
        <taxon>Streptophyta</taxon>
        <taxon>Embryophyta</taxon>
        <taxon>Tracheophyta</taxon>
        <taxon>Spermatophyta</taxon>
        <taxon>Magnoliopsida</taxon>
        <taxon>Liliopsida</taxon>
        <taxon>Zingiberales</taxon>
        <taxon>Musaceae</taxon>
        <taxon>Musa</taxon>
    </lineage>
</organism>
<dbReference type="OrthoDB" id="1654420at2759"/>
<name>A0A9E7I837_9LILI</name>
<evidence type="ECO:0008006" key="5">
    <source>
        <dbReference type="Google" id="ProtNLM"/>
    </source>
</evidence>
<accession>A0A9E7I837</accession>